<evidence type="ECO:0000256" key="4">
    <source>
        <dbReference type="ARBA" id="ARBA00022729"/>
    </source>
</evidence>
<dbReference type="AlphaFoldDB" id="A0A4U5NGR8"/>
<evidence type="ECO:0000256" key="8">
    <source>
        <dbReference type="SAM" id="SignalP"/>
    </source>
</evidence>
<dbReference type="GO" id="GO:0005576">
    <property type="term" value="C:extracellular region"/>
    <property type="evidence" value="ECO:0007669"/>
    <property type="project" value="UniProtKB-SubCell"/>
</dbReference>
<evidence type="ECO:0000256" key="3">
    <source>
        <dbReference type="ARBA" id="ARBA00022525"/>
    </source>
</evidence>
<sequence length="185" mass="21521">MRLWIFVLVLFFIGASYAEDSKPAEKDKPTPKESHGHQKNNIYSDLVPDELYDFRADLPWEQQDYLDEINKAIAQAIKKGTPMSSDRINDLLKEKSKDLYEKKMEVLHTVNKKVDAMTSKAKDFIEKLCVTSLISGHHWGVGTNEKMFALLRKEVPMLSEEDQKSVVEQFPKYKKIFDHFNKKKP</sequence>
<evidence type="ECO:0008006" key="11">
    <source>
        <dbReference type="Google" id="ProtNLM"/>
    </source>
</evidence>
<evidence type="ECO:0000313" key="9">
    <source>
        <dbReference type="EMBL" id="TKR81956.1"/>
    </source>
</evidence>
<name>A0A4U5NGR8_STECR</name>
<reference evidence="9 10" key="1">
    <citation type="journal article" date="2015" name="Genome Biol.">
        <title>Comparative genomics of Steinernema reveals deeply conserved gene regulatory networks.</title>
        <authorList>
            <person name="Dillman A.R."/>
            <person name="Macchietto M."/>
            <person name="Porter C.F."/>
            <person name="Rogers A."/>
            <person name="Williams B."/>
            <person name="Antoshechkin I."/>
            <person name="Lee M.M."/>
            <person name="Goodwin Z."/>
            <person name="Lu X."/>
            <person name="Lewis E.E."/>
            <person name="Goodrich-Blair H."/>
            <person name="Stock S.P."/>
            <person name="Adams B.J."/>
            <person name="Sternberg P.W."/>
            <person name="Mortazavi A."/>
        </authorList>
    </citation>
    <scope>NUCLEOTIDE SEQUENCE [LARGE SCALE GENOMIC DNA]</scope>
    <source>
        <strain evidence="9 10">ALL</strain>
    </source>
</reference>
<organism evidence="9 10">
    <name type="scientific">Steinernema carpocapsae</name>
    <name type="common">Entomopathogenic nematode</name>
    <dbReference type="NCBI Taxonomy" id="34508"/>
    <lineage>
        <taxon>Eukaryota</taxon>
        <taxon>Metazoa</taxon>
        <taxon>Ecdysozoa</taxon>
        <taxon>Nematoda</taxon>
        <taxon>Chromadorea</taxon>
        <taxon>Rhabditida</taxon>
        <taxon>Tylenchina</taxon>
        <taxon>Panagrolaimomorpha</taxon>
        <taxon>Strongyloidoidea</taxon>
        <taxon>Steinernematidae</taxon>
        <taxon>Steinernema</taxon>
    </lineage>
</organism>
<evidence type="ECO:0000256" key="1">
    <source>
        <dbReference type="ARBA" id="ARBA00004613"/>
    </source>
</evidence>
<keyword evidence="4 8" id="KW-0732">Signal</keyword>
<keyword evidence="10" id="KW-1185">Reference proteome</keyword>
<feature type="chain" id="PRO_5020834647" description="SXP/RAL-2 family protein Ani s 5-like cation-binding domain-containing protein" evidence="8">
    <location>
        <begin position="19"/>
        <end position="185"/>
    </location>
</feature>
<comment type="subcellular location">
    <subcellularLocation>
        <location evidence="1">Secreted</location>
    </subcellularLocation>
</comment>
<accession>A0A4U5NGR8</accession>
<dbReference type="Gene3D" id="1.20.120.1100">
    <property type="match status" value="1"/>
</dbReference>
<dbReference type="EMBL" id="AZBU02000004">
    <property type="protein sequence ID" value="TKR81956.1"/>
    <property type="molecule type" value="Genomic_DNA"/>
</dbReference>
<evidence type="ECO:0000256" key="2">
    <source>
        <dbReference type="ARBA" id="ARBA00006648"/>
    </source>
</evidence>
<evidence type="ECO:0000256" key="6">
    <source>
        <dbReference type="ARBA" id="ARBA00023121"/>
    </source>
</evidence>
<evidence type="ECO:0000313" key="10">
    <source>
        <dbReference type="Proteomes" id="UP000298663"/>
    </source>
</evidence>
<feature type="signal peptide" evidence="8">
    <location>
        <begin position="1"/>
        <end position="18"/>
    </location>
</feature>
<protein>
    <recommendedName>
        <fullName evidence="11">SXP/RAL-2 family protein Ani s 5-like cation-binding domain-containing protein</fullName>
    </recommendedName>
</protein>
<evidence type="ECO:0000256" key="5">
    <source>
        <dbReference type="ARBA" id="ARBA00023054"/>
    </source>
</evidence>
<comment type="caution">
    <text evidence="9">The sequence shown here is derived from an EMBL/GenBank/DDBJ whole genome shotgun (WGS) entry which is preliminary data.</text>
</comment>
<feature type="region of interest" description="Disordered" evidence="7">
    <location>
        <begin position="21"/>
        <end position="40"/>
    </location>
</feature>
<dbReference type="Proteomes" id="UP000298663">
    <property type="component" value="Unassembled WGS sequence"/>
</dbReference>
<keyword evidence="3" id="KW-0964">Secreted</keyword>
<keyword evidence="5" id="KW-0175">Coiled coil</keyword>
<dbReference type="Pfam" id="PF05823">
    <property type="entry name" value="Gp-FAR-1"/>
    <property type="match status" value="1"/>
</dbReference>
<dbReference type="InterPro" id="IPR008632">
    <property type="entry name" value="Gp-FAR-1"/>
</dbReference>
<comment type="similarity">
    <text evidence="2">Belongs to the fatty-acid and retinol-binding protein (FARBP) family.</text>
</comment>
<gene>
    <name evidence="9" type="ORF">L596_015746</name>
</gene>
<keyword evidence="6" id="KW-0446">Lipid-binding</keyword>
<evidence type="ECO:0000256" key="7">
    <source>
        <dbReference type="SAM" id="MobiDB-lite"/>
    </source>
</evidence>
<proteinExistence type="inferred from homology"/>
<dbReference type="GO" id="GO:0008289">
    <property type="term" value="F:lipid binding"/>
    <property type="evidence" value="ECO:0007669"/>
    <property type="project" value="UniProtKB-KW"/>
</dbReference>
<reference evidence="9 10" key="2">
    <citation type="journal article" date="2019" name="G3 (Bethesda)">
        <title>Hybrid Assembly of the Genome of the Entomopathogenic Nematode Steinernema carpocapsae Identifies the X-Chromosome.</title>
        <authorList>
            <person name="Serra L."/>
            <person name="Macchietto M."/>
            <person name="Macias-Munoz A."/>
            <person name="McGill C.J."/>
            <person name="Rodriguez I.M."/>
            <person name="Rodriguez B."/>
            <person name="Murad R."/>
            <person name="Mortazavi A."/>
        </authorList>
    </citation>
    <scope>NUCLEOTIDE SEQUENCE [LARGE SCALE GENOMIC DNA]</scope>
    <source>
        <strain evidence="9 10">ALL</strain>
    </source>
</reference>
<feature type="compositionally biased region" description="Basic and acidic residues" evidence="7">
    <location>
        <begin position="21"/>
        <end position="36"/>
    </location>
</feature>